<dbReference type="InterPro" id="IPR007816">
    <property type="entry name" value="ResB-like_domain"/>
</dbReference>
<dbReference type="GO" id="GO:0009535">
    <property type="term" value="C:chloroplast thylakoid membrane"/>
    <property type="evidence" value="ECO:0007669"/>
    <property type="project" value="UniProtKB-SubCell"/>
</dbReference>
<comment type="function">
    <text evidence="6">Required during biogenesis of c-type cytochromes (cytochrome c6 and cytochrome f) at the step of heme attachment.</text>
</comment>
<dbReference type="PANTHER" id="PTHR31566:SF0">
    <property type="entry name" value="CYTOCHROME C BIOGENESIS PROTEIN CCS1, CHLOROPLASTIC"/>
    <property type="match status" value="1"/>
</dbReference>
<comment type="subunit">
    <text evidence="6">May interact with CcsA.</text>
</comment>
<accession>A0A1Z1MNW6</accession>
<dbReference type="EMBL" id="MF101449">
    <property type="protein sequence ID" value="ARW67793.1"/>
    <property type="molecule type" value="Genomic_DNA"/>
</dbReference>
<keyword evidence="9" id="KW-0150">Chloroplast</keyword>
<feature type="transmembrane region" description="Helical" evidence="7">
    <location>
        <begin position="379"/>
        <end position="398"/>
    </location>
</feature>
<keyword evidence="6" id="KW-0793">Thylakoid</keyword>
<keyword evidence="5 6" id="KW-0472">Membrane</keyword>
<dbReference type="RefSeq" id="YP_009398607.1">
    <property type="nucleotide sequence ID" value="NC_035293.1"/>
</dbReference>
<dbReference type="AlphaFoldDB" id="A0A1Z1MNW6"/>
<proteinExistence type="inferred from homology"/>
<dbReference type="GO" id="GO:0017004">
    <property type="term" value="P:cytochrome complex assembly"/>
    <property type="evidence" value="ECO:0007669"/>
    <property type="project" value="UniProtKB-UniRule"/>
</dbReference>
<comment type="subcellular location">
    <subcellularLocation>
        <location evidence="1">Membrane</location>
        <topology evidence="1">Multi-pass membrane protein</topology>
    </subcellularLocation>
    <subcellularLocation>
        <location evidence="6">Plastid</location>
        <location evidence="6">Chloroplast thylakoid membrane</location>
        <topology evidence="6">Multi-pass membrane protein</topology>
    </subcellularLocation>
</comment>
<evidence type="ECO:0000256" key="7">
    <source>
        <dbReference type="SAM" id="Phobius"/>
    </source>
</evidence>
<gene>
    <name evidence="6 9" type="primary">ccs1</name>
</gene>
<evidence type="ECO:0000313" key="9">
    <source>
        <dbReference type="EMBL" id="ARW67793.1"/>
    </source>
</evidence>
<feature type="transmembrane region" description="Helical" evidence="7">
    <location>
        <begin position="20"/>
        <end position="40"/>
    </location>
</feature>
<feature type="transmembrane region" description="Helical" evidence="7">
    <location>
        <begin position="171"/>
        <end position="193"/>
    </location>
</feature>
<organism evidence="9">
    <name type="scientific">Kuetzingia canaliculata</name>
    <name type="common">Red alga</name>
    <name type="synonym">Rytiphlaea canaliculata</name>
    <dbReference type="NCBI Taxonomy" id="228262"/>
    <lineage>
        <taxon>Eukaryota</taxon>
        <taxon>Rhodophyta</taxon>
        <taxon>Florideophyceae</taxon>
        <taxon>Rhodymeniophycidae</taxon>
        <taxon>Ceramiales</taxon>
        <taxon>Rhodomelaceae</taxon>
        <taxon>Amansieae</taxon>
        <taxon>Kuetzingia</taxon>
    </lineage>
</organism>
<keyword evidence="4 6" id="KW-1133">Transmembrane helix</keyword>
<evidence type="ECO:0000256" key="2">
    <source>
        <dbReference type="ARBA" id="ARBA00022692"/>
    </source>
</evidence>
<evidence type="ECO:0000259" key="8">
    <source>
        <dbReference type="Pfam" id="PF05140"/>
    </source>
</evidence>
<feature type="transmembrane region" description="Helical" evidence="7">
    <location>
        <begin position="123"/>
        <end position="151"/>
    </location>
</feature>
<reference evidence="9" key="1">
    <citation type="journal article" date="2017" name="J. Phycol.">
        <title>Analysis of chloroplast genomes and a supermatrix inform reclassification of the Rhodomelaceae (Rhodophyta).</title>
        <authorList>
            <person name="Diaz-Tapia P."/>
            <person name="Maggs C.A."/>
            <person name="West J.A."/>
            <person name="Verbruggen H."/>
        </authorList>
    </citation>
    <scope>NUCLEOTIDE SEQUENCE</scope>
    <source>
        <strain evidence="9">PD1540</strain>
    </source>
</reference>
<sequence>MKHFTFKNFLWYFFKQLARLNTAIGILIFIIFASIVGSIIEQDQTFSYYITNYPEFSSNIFIFNWKWIYYLGLNHVYDTWWFIFTIIIFILSLMTCTFLTQLPNLKNARRWKFMSAKLASNSSVYFIHNSLLNSYSFINAIYSLISTNFFVFHQKNSVYSYKGLYGRIAPIIVHFSIVFVLLGSILSFLFGFVTQELVPNGEIFHLKNVISSGLYSILPIDLFCRIENFYIDYNNDNSIKQFFSKISVFYRNYKFVNSRLVAVNSPLFFKGNTFYQTDWQVNALRFKLGSNKFIQKKLSKIIIDNKSYWICNFFISDHKEIFFLVFNLNDSIMICNSDGIIFALVNIGQKFYVNNILFSIEQIMTTTGLQIKVDPGINVIYCGFFMLMLTTIISYLSYSQIWVHGCHFSLELIGSTNRAVLFFEEDILQIKKYYKRYTFINLLQCYSYTNYLLK</sequence>
<dbReference type="HAMAP" id="MF_01392">
    <property type="entry name" value="CytC_Ccs1"/>
    <property type="match status" value="1"/>
</dbReference>
<comment type="similarity">
    <text evidence="6">Belongs to the Ccs1/CcsB family.</text>
</comment>
<evidence type="ECO:0000256" key="3">
    <source>
        <dbReference type="ARBA" id="ARBA00022748"/>
    </source>
</evidence>
<feature type="domain" description="ResB-like" evidence="8">
    <location>
        <begin position="363"/>
        <end position="425"/>
    </location>
</feature>
<dbReference type="GeneID" id="33361167"/>
<keyword evidence="2 6" id="KW-0812">Transmembrane</keyword>
<feature type="transmembrane region" description="Helical" evidence="7">
    <location>
        <begin position="80"/>
        <end position="102"/>
    </location>
</feature>
<protein>
    <recommendedName>
        <fullName evidence="6">Cytochrome c biogenesis protein Ccs1</fullName>
    </recommendedName>
</protein>
<geneLocation type="chloroplast" evidence="9"/>
<evidence type="ECO:0000256" key="1">
    <source>
        <dbReference type="ARBA" id="ARBA00004141"/>
    </source>
</evidence>
<dbReference type="PANTHER" id="PTHR31566">
    <property type="entry name" value="CYTOCHROME C BIOGENESIS PROTEIN CCS1, CHLOROPLASTIC"/>
    <property type="match status" value="1"/>
</dbReference>
<dbReference type="Pfam" id="PF05140">
    <property type="entry name" value="ResB"/>
    <property type="match status" value="2"/>
</dbReference>
<name>A0A1Z1MNW6_KUECA</name>
<evidence type="ECO:0000256" key="6">
    <source>
        <dbReference type="HAMAP-Rule" id="MF_01392"/>
    </source>
</evidence>
<keyword evidence="3 6" id="KW-0201">Cytochrome c-type biogenesis</keyword>
<evidence type="ECO:0000256" key="5">
    <source>
        <dbReference type="ARBA" id="ARBA00023136"/>
    </source>
</evidence>
<keyword evidence="9" id="KW-0934">Plastid</keyword>
<feature type="domain" description="ResB-like" evidence="8">
    <location>
        <begin position="21"/>
        <end position="286"/>
    </location>
</feature>
<dbReference type="InterPro" id="IPR023494">
    <property type="entry name" value="Cyt_c_bgen_Ccs1/CcsB/ResB"/>
</dbReference>
<evidence type="ECO:0000256" key="4">
    <source>
        <dbReference type="ARBA" id="ARBA00022989"/>
    </source>
</evidence>